<dbReference type="GO" id="GO:0044183">
    <property type="term" value="F:protein folding chaperone"/>
    <property type="evidence" value="ECO:0007669"/>
    <property type="project" value="TreeGrafter"/>
</dbReference>
<dbReference type="GO" id="GO:0005737">
    <property type="term" value="C:cytoplasm"/>
    <property type="evidence" value="ECO:0007669"/>
    <property type="project" value="TreeGrafter"/>
</dbReference>
<comment type="caution">
    <text evidence="4">The sequence shown here is derived from an EMBL/GenBank/DDBJ whole genome shotgun (WGS) entry which is preliminary data.</text>
</comment>
<evidence type="ECO:0008006" key="6">
    <source>
        <dbReference type="Google" id="ProtNLM"/>
    </source>
</evidence>
<keyword evidence="5" id="KW-1185">Reference proteome</keyword>
<name>A0A9D4THX0_CHLVU</name>
<dbReference type="Gene3D" id="1.10.287.370">
    <property type="match status" value="1"/>
</dbReference>
<evidence type="ECO:0000313" key="4">
    <source>
        <dbReference type="EMBL" id="KAI3425975.1"/>
    </source>
</evidence>
<evidence type="ECO:0000256" key="3">
    <source>
        <dbReference type="SAM" id="Coils"/>
    </source>
</evidence>
<dbReference type="InterPro" id="IPR009053">
    <property type="entry name" value="Prefoldin"/>
</dbReference>
<comment type="similarity">
    <text evidence="1">Belongs to the prefoldin subunit beta family.</text>
</comment>
<keyword evidence="2" id="KW-0143">Chaperone</keyword>
<feature type="coiled-coil region" evidence="3">
    <location>
        <begin position="9"/>
        <end position="43"/>
    </location>
</feature>
<evidence type="ECO:0000256" key="1">
    <source>
        <dbReference type="ARBA" id="ARBA00008045"/>
    </source>
</evidence>
<dbReference type="EMBL" id="SIDB01000011">
    <property type="protein sequence ID" value="KAI3425975.1"/>
    <property type="molecule type" value="Genomic_DNA"/>
</dbReference>
<organism evidence="4 5">
    <name type="scientific">Chlorella vulgaris</name>
    <name type="common">Green alga</name>
    <dbReference type="NCBI Taxonomy" id="3077"/>
    <lineage>
        <taxon>Eukaryota</taxon>
        <taxon>Viridiplantae</taxon>
        <taxon>Chlorophyta</taxon>
        <taxon>core chlorophytes</taxon>
        <taxon>Trebouxiophyceae</taxon>
        <taxon>Chlorellales</taxon>
        <taxon>Chlorellaceae</taxon>
        <taxon>Chlorella clade</taxon>
        <taxon>Chlorella</taxon>
    </lineage>
</organism>
<evidence type="ECO:0000256" key="2">
    <source>
        <dbReference type="ARBA" id="ARBA00023186"/>
    </source>
</evidence>
<accession>A0A9D4THX0</accession>
<proteinExistence type="inferred from homology"/>
<protein>
    <recommendedName>
        <fullName evidence="6">Prefoldin subunit 1</fullName>
    </recommendedName>
</protein>
<dbReference type="GO" id="GO:0016272">
    <property type="term" value="C:prefoldin complex"/>
    <property type="evidence" value="ECO:0007669"/>
    <property type="project" value="InterPro"/>
</dbReference>
<evidence type="ECO:0000313" key="5">
    <source>
        <dbReference type="Proteomes" id="UP001055712"/>
    </source>
</evidence>
<reference evidence="4" key="1">
    <citation type="journal article" date="2019" name="Plant J.">
        <title>Chlorella vulgaris genome assembly and annotation reveals the molecular basis for metabolic acclimation to high light conditions.</title>
        <authorList>
            <person name="Cecchin M."/>
            <person name="Marcolungo L."/>
            <person name="Rossato M."/>
            <person name="Girolomoni L."/>
            <person name="Cosentino E."/>
            <person name="Cuine S."/>
            <person name="Li-Beisson Y."/>
            <person name="Delledonne M."/>
            <person name="Ballottari M."/>
        </authorList>
    </citation>
    <scope>NUCLEOTIDE SEQUENCE</scope>
    <source>
        <strain evidence="4">211/11P</strain>
    </source>
</reference>
<dbReference type="AlphaFoldDB" id="A0A9D4THX0"/>
<dbReference type="Proteomes" id="UP001055712">
    <property type="component" value="Unassembled WGS sequence"/>
</dbReference>
<dbReference type="GO" id="GO:0009409">
    <property type="term" value="P:response to cold"/>
    <property type="evidence" value="ECO:0007669"/>
    <property type="project" value="UniProtKB-ARBA"/>
</dbReference>
<keyword evidence="3" id="KW-0175">Coiled coil</keyword>
<dbReference type="PANTHER" id="PTHR20903:SF0">
    <property type="entry name" value="PREFOLDIN SUBUNIT 1"/>
    <property type="match status" value="1"/>
</dbReference>
<dbReference type="SUPFAM" id="SSF46579">
    <property type="entry name" value="Prefoldin"/>
    <property type="match status" value="1"/>
</dbReference>
<gene>
    <name evidence="4" type="ORF">D9Q98_007943</name>
</gene>
<dbReference type="OrthoDB" id="5242628at2759"/>
<dbReference type="GO" id="GO:0051082">
    <property type="term" value="F:unfolded protein binding"/>
    <property type="evidence" value="ECO:0007669"/>
    <property type="project" value="InterPro"/>
</dbReference>
<dbReference type="PANTHER" id="PTHR20903">
    <property type="entry name" value="PREFOLDIN SUBUNIT 1-RELATED"/>
    <property type="match status" value="1"/>
</dbReference>
<dbReference type="InterPro" id="IPR002777">
    <property type="entry name" value="PFD_beta-like"/>
</dbReference>
<reference evidence="4" key="2">
    <citation type="submission" date="2020-11" db="EMBL/GenBank/DDBJ databases">
        <authorList>
            <person name="Cecchin M."/>
            <person name="Marcolungo L."/>
            <person name="Rossato M."/>
            <person name="Girolomoni L."/>
            <person name="Cosentino E."/>
            <person name="Cuine S."/>
            <person name="Li-Beisson Y."/>
            <person name="Delledonne M."/>
            <person name="Ballottari M."/>
        </authorList>
    </citation>
    <scope>NUCLEOTIDE SEQUENCE</scope>
    <source>
        <strain evidence="4">211/11P</strain>
        <tissue evidence="4">Whole cell</tissue>
    </source>
</reference>
<sequence>MEEEKRQVVRTLKQEFDEKQGRLRNLEQQKRSIEATLRRAAFTAAQLDDMPDDVRTYRSVGKAYFLQPKAAIMGQLEEVVKGSDAELKKLSSSREVLSKSTDSLRAELTELITSLRRA</sequence>
<dbReference type="Pfam" id="PF01920">
    <property type="entry name" value="Prefoldin_2"/>
    <property type="match status" value="1"/>
</dbReference>